<accession>A0A250B946</accession>
<comment type="subcellular location">
    <subcellularLocation>
        <location evidence="1">Periplasm</location>
    </subcellularLocation>
</comment>
<dbReference type="OrthoDB" id="9131059at2"/>
<dbReference type="InterPro" id="IPR008962">
    <property type="entry name" value="PapD-like_sf"/>
</dbReference>
<dbReference type="InterPro" id="IPR001829">
    <property type="entry name" value="Pili_assmbl_chaperone_bac"/>
</dbReference>
<dbReference type="Pfam" id="PF00345">
    <property type="entry name" value="PapD_N"/>
    <property type="match status" value="1"/>
</dbReference>
<reference evidence="9 10" key="1">
    <citation type="submission" date="2016-01" db="EMBL/GenBank/DDBJ databases">
        <authorList>
            <person name="Oliw E.H."/>
        </authorList>
    </citation>
    <scope>NUCLEOTIDE SEQUENCE [LARGE SCALE GENOMIC DNA]</scope>
    <source>
        <strain evidence="9 10">FRB97</strain>
    </source>
</reference>
<keyword evidence="5" id="KW-0574">Periplasm</keyword>
<evidence type="ECO:0000256" key="5">
    <source>
        <dbReference type="ARBA" id="ARBA00022764"/>
    </source>
</evidence>
<evidence type="ECO:0000256" key="6">
    <source>
        <dbReference type="ARBA" id="ARBA00023186"/>
    </source>
</evidence>
<dbReference type="GO" id="GO:0030288">
    <property type="term" value="C:outer membrane-bounded periplasmic space"/>
    <property type="evidence" value="ECO:0007669"/>
    <property type="project" value="InterPro"/>
</dbReference>
<dbReference type="InterPro" id="IPR050643">
    <property type="entry name" value="Periplasmic_pilus_chap"/>
</dbReference>
<evidence type="ECO:0000313" key="10">
    <source>
        <dbReference type="Proteomes" id="UP000217182"/>
    </source>
</evidence>
<dbReference type="PANTHER" id="PTHR30251">
    <property type="entry name" value="PILUS ASSEMBLY CHAPERONE"/>
    <property type="match status" value="1"/>
</dbReference>
<protein>
    <submittedName>
        <fullName evidence="9">Fimbrial assembly protein</fullName>
    </submittedName>
</protein>
<proteinExistence type="inferred from homology"/>
<keyword evidence="6" id="KW-0143">Chaperone</keyword>
<name>A0A250B946_9GAMM</name>
<evidence type="ECO:0000259" key="8">
    <source>
        <dbReference type="Pfam" id="PF02753"/>
    </source>
</evidence>
<evidence type="ECO:0000259" key="7">
    <source>
        <dbReference type="Pfam" id="PF00345"/>
    </source>
</evidence>
<dbReference type="InterPro" id="IPR016148">
    <property type="entry name" value="Pili_assmbl_chaperone_C"/>
</dbReference>
<organism evidence="9 10">
    <name type="scientific">Gibbsiella quercinecans</name>
    <dbReference type="NCBI Taxonomy" id="929813"/>
    <lineage>
        <taxon>Bacteria</taxon>
        <taxon>Pseudomonadati</taxon>
        <taxon>Pseudomonadota</taxon>
        <taxon>Gammaproteobacteria</taxon>
        <taxon>Enterobacterales</taxon>
        <taxon>Yersiniaceae</taxon>
        <taxon>Gibbsiella</taxon>
    </lineage>
</organism>
<dbReference type="FunFam" id="2.60.40.10:FF:000458">
    <property type="entry name" value="Molecular chaperone FimC"/>
    <property type="match status" value="1"/>
</dbReference>
<feature type="domain" description="Pili assembly chaperone N-terminal" evidence="7">
    <location>
        <begin position="13"/>
        <end position="131"/>
    </location>
</feature>
<dbReference type="KEGG" id="gqu:AWC35_15085"/>
<dbReference type="Proteomes" id="UP000217182">
    <property type="component" value="Chromosome"/>
</dbReference>
<dbReference type="InterPro" id="IPR016147">
    <property type="entry name" value="Pili_assmbl_chaperone_N"/>
</dbReference>
<evidence type="ECO:0000313" key="9">
    <source>
        <dbReference type="EMBL" id="ATA22472.1"/>
    </source>
</evidence>
<dbReference type="PRINTS" id="PR00969">
    <property type="entry name" value="CHAPERONPILI"/>
</dbReference>
<dbReference type="AlphaFoldDB" id="A0A250B946"/>
<keyword evidence="10" id="KW-1185">Reference proteome</keyword>
<dbReference type="SUPFAM" id="SSF49354">
    <property type="entry name" value="PapD-like"/>
    <property type="match status" value="1"/>
</dbReference>
<keyword evidence="4" id="KW-0732">Signal</keyword>
<sequence>MIGLLGVAQAQAGIVVGGTRVVYDASKREASLSISNPDKSKPYLIQSWFDNVDNNDKSQVPFIITPPLFRLDAGQENIVRIVRVGGAIPDDKESAYIVNVKSIPSSDPHALNQLQITVNTRIKMFYRPAKLPGNADEAFKTLKFSSAQGKLQARNDTPYYISFYSLKINGREVSEPGMIAPKSTRQWHENAAANGKVSWSAINDFGGISSVAEAGI</sequence>
<evidence type="ECO:0000256" key="1">
    <source>
        <dbReference type="ARBA" id="ARBA00004418"/>
    </source>
</evidence>
<dbReference type="GO" id="GO:0071555">
    <property type="term" value="P:cell wall organization"/>
    <property type="evidence" value="ECO:0007669"/>
    <property type="project" value="InterPro"/>
</dbReference>
<dbReference type="SUPFAM" id="SSF49584">
    <property type="entry name" value="Periplasmic chaperone C-domain"/>
    <property type="match status" value="1"/>
</dbReference>
<dbReference type="Pfam" id="PF02753">
    <property type="entry name" value="PapD_C"/>
    <property type="match status" value="1"/>
</dbReference>
<evidence type="ECO:0000256" key="4">
    <source>
        <dbReference type="ARBA" id="ARBA00022729"/>
    </source>
</evidence>
<evidence type="ECO:0000256" key="2">
    <source>
        <dbReference type="ARBA" id="ARBA00007399"/>
    </source>
</evidence>
<dbReference type="InterPro" id="IPR013783">
    <property type="entry name" value="Ig-like_fold"/>
</dbReference>
<dbReference type="EMBL" id="CP014136">
    <property type="protein sequence ID" value="ATA22472.1"/>
    <property type="molecule type" value="Genomic_DNA"/>
</dbReference>
<comment type="similarity">
    <text evidence="2">Belongs to the periplasmic pilus chaperone family.</text>
</comment>
<feature type="domain" description="Pili assembly chaperone C-terminal" evidence="8">
    <location>
        <begin position="154"/>
        <end position="209"/>
    </location>
</feature>
<evidence type="ECO:0000256" key="3">
    <source>
        <dbReference type="ARBA" id="ARBA00022558"/>
    </source>
</evidence>
<dbReference type="PANTHER" id="PTHR30251:SF2">
    <property type="entry name" value="FIMBRIAL CHAPERONE YADV-RELATED"/>
    <property type="match status" value="1"/>
</dbReference>
<keyword evidence="3" id="KW-1029">Fimbrium biogenesis</keyword>
<gene>
    <name evidence="9" type="ORF">AWC35_15085</name>
</gene>
<dbReference type="Gene3D" id="2.60.40.10">
    <property type="entry name" value="Immunoglobulins"/>
    <property type="match status" value="2"/>
</dbReference>
<dbReference type="InterPro" id="IPR036316">
    <property type="entry name" value="Pili_assmbl_chap_C_dom_sf"/>
</dbReference>